<organism evidence="1 4">
    <name type="scientific">Lacticaseibacillus rhamnosus</name>
    <name type="common">Lactobacillus rhamnosus</name>
    <dbReference type="NCBI Taxonomy" id="47715"/>
    <lineage>
        <taxon>Bacteria</taxon>
        <taxon>Bacillati</taxon>
        <taxon>Bacillota</taxon>
        <taxon>Bacilli</taxon>
        <taxon>Lactobacillales</taxon>
        <taxon>Lactobacillaceae</taxon>
        <taxon>Lacticaseibacillus</taxon>
    </lineage>
</organism>
<dbReference type="EMBL" id="JACCKI010000005">
    <property type="protein sequence ID" value="NZA05083.1"/>
    <property type="molecule type" value="Genomic_DNA"/>
</dbReference>
<dbReference type="Gene3D" id="1.25.40.10">
    <property type="entry name" value="Tetratricopeptide repeat domain"/>
    <property type="match status" value="1"/>
</dbReference>
<dbReference type="SUPFAM" id="SSF48452">
    <property type="entry name" value="TPR-like"/>
    <property type="match status" value="1"/>
</dbReference>
<evidence type="ECO:0000313" key="4">
    <source>
        <dbReference type="Proteomes" id="UP000552935"/>
    </source>
</evidence>
<dbReference type="AlphaFoldDB" id="A0A508Z355"/>
<dbReference type="EMBL" id="SSHM01000001">
    <property type="protein sequence ID" value="THC80378.1"/>
    <property type="molecule type" value="Genomic_DNA"/>
</dbReference>
<evidence type="ECO:0000313" key="1">
    <source>
        <dbReference type="EMBL" id="NZA05083.1"/>
    </source>
</evidence>
<dbReference type="RefSeq" id="WP_005689169.1">
    <property type="nucleotide sequence ID" value="NZ_CABFNI010000022.1"/>
</dbReference>
<protein>
    <submittedName>
        <fullName evidence="1">Tetratricopeptide repeat protein</fullName>
    </submittedName>
</protein>
<gene>
    <name evidence="2" type="ORF">E6L36_08180</name>
    <name evidence="1" type="ORF">H0N82_08190</name>
</gene>
<proteinExistence type="predicted"/>
<evidence type="ECO:0000313" key="3">
    <source>
        <dbReference type="Proteomes" id="UP000307517"/>
    </source>
</evidence>
<dbReference type="Proteomes" id="UP000552935">
    <property type="component" value="Unassembled WGS sequence"/>
</dbReference>
<comment type="caution">
    <text evidence="1">The sequence shown here is derived from an EMBL/GenBank/DDBJ whole genome shotgun (WGS) entry which is preliminary data.</text>
</comment>
<sequence>MDSNILTAFNQGKHEEAIQAAVKAIDADPKNPKRYAVLTTMLISLKALDQAGELLAKARALFPDDLELQYTAGLFAYAQADFPAAAAWFTKCRQDETLKNDATYMLALSYQQAGQPKKALAFALTAHELAPKQTDAALLAADLLLGEQAFDAAAEILKPLLETRQPQVLFTYGMALSAAGKDGSAYLDAAKRLDPKGYDQKAGTVADINRFLRLQEGGHDGQA</sequence>
<name>A0A508Z355_LACRH</name>
<dbReference type="Proteomes" id="UP000307517">
    <property type="component" value="Unassembled WGS sequence"/>
</dbReference>
<reference evidence="2 3" key="1">
    <citation type="submission" date="2019-04" db="EMBL/GenBank/DDBJ databases">
        <title>Genome Announcement to Ensure Probiotic Safety of Lactobacillus rhamnosus UBLR-58.</title>
        <authorList>
            <person name="Sulthana A."/>
            <person name="Lakshmi S.G."/>
            <person name="Madempudi R.S."/>
        </authorList>
    </citation>
    <scope>NUCLEOTIDE SEQUENCE [LARGE SCALE GENOMIC DNA]</scope>
    <source>
        <strain evidence="2 3">UBLR-58</strain>
    </source>
</reference>
<reference evidence="1 4" key="2">
    <citation type="submission" date="2020-07" db="EMBL/GenBank/DDBJ databases">
        <title>Organ Donor 1.</title>
        <authorList>
            <person name="Marsh A.J."/>
            <person name="Azcarate-Peril M.A."/>
        </authorList>
    </citation>
    <scope>NUCLEOTIDE SEQUENCE [LARGE SCALE GENOMIC DNA]</scope>
    <source>
        <strain evidence="1 4">AMC0712</strain>
    </source>
</reference>
<dbReference type="InterPro" id="IPR011990">
    <property type="entry name" value="TPR-like_helical_dom_sf"/>
</dbReference>
<evidence type="ECO:0000313" key="2">
    <source>
        <dbReference type="EMBL" id="THC80378.1"/>
    </source>
</evidence>
<dbReference type="Pfam" id="PF14559">
    <property type="entry name" value="TPR_19"/>
    <property type="match status" value="1"/>
</dbReference>
<accession>A0A508Z355</accession>